<dbReference type="RefSeq" id="WP_257120523.1">
    <property type="nucleotide sequence ID" value="NZ_CP099464.1"/>
</dbReference>
<dbReference type="NCBIfam" id="TIGR03573">
    <property type="entry name" value="WbuX"/>
    <property type="match status" value="1"/>
</dbReference>
<proteinExistence type="predicted"/>
<dbReference type="EMBL" id="CP099464">
    <property type="protein sequence ID" value="UUO13764.1"/>
    <property type="molecule type" value="Genomic_DNA"/>
</dbReference>
<evidence type="ECO:0000313" key="1">
    <source>
        <dbReference type="EMBL" id="UUO13764.1"/>
    </source>
</evidence>
<keyword evidence="2" id="KW-1185">Reference proteome</keyword>
<accession>A0ABY5LSG5</accession>
<dbReference type="SUPFAM" id="SSF52402">
    <property type="entry name" value="Adenine nucleotide alpha hydrolases-like"/>
    <property type="match status" value="1"/>
</dbReference>
<evidence type="ECO:0000313" key="2">
    <source>
        <dbReference type="Proteomes" id="UP001057561"/>
    </source>
</evidence>
<dbReference type="Proteomes" id="UP001057561">
    <property type="component" value="Chromosome"/>
</dbReference>
<reference evidence="1" key="1">
    <citation type="submission" date="2022-06" db="EMBL/GenBank/DDBJ databases">
        <title>Nostosin G and Spiroidesin B from the Cyanobacterium Dolichospermum sp. NIES-1697.</title>
        <authorList>
            <person name="Phan C.-S."/>
            <person name="Mehjabin J.J."/>
            <person name="Anas A.R.J."/>
            <person name="Hayasaka M."/>
            <person name="Onoki R."/>
            <person name="Wang J."/>
            <person name="Umezawa T."/>
            <person name="Washio K."/>
            <person name="Morikawa M."/>
            <person name="Okino T."/>
        </authorList>
    </citation>
    <scope>NUCLEOTIDE SEQUENCE</scope>
    <source>
        <strain evidence="1">NIES-1697</strain>
    </source>
</reference>
<protein>
    <submittedName>
        <fullName evidence="1">N-acetyl sugar amidotransferase</fullName>
    </submittedName>
</protein>
<name>A0ABY5LSG5_9CYAN</name>
<gene>
    <name evidence="1" type="ORF">NG743_17055</name>
</gene>
<dbReference type="InterPro" id="IPR020022">
    <property type="entry name" value="N-acetyl_sugar_amidoTrfase"/>
</dbReference>
<organism evidence="1 2">
    <name type="scientific">Dolichospermum heterosporum TAC447</name>
    <dbReference type="NCBI Taxonomy" id="747523"/>
    <lineage>
        <taxon>Bacteria</taxon>
        <taxon>Bacillati</taxon>
        <taxon>Cyanobacteriota</taxon>
        <taxon>Cyanophyceae</taxon>
        <taxon>Nostocales</taxon>
        <taxon>Aphanizomenonaceae</taxon>
        <taxon>Dolichospermum</taxon>
        <taxon>Dolichospermum heterosporum</taxon>
    </lineage>
</organism>
<sequence>MKYCQKCLQPNTRPNTVFTSEGICPACNYYEASQEIDWQERYEILLNIFKNNPKKKGQYHDCIIGVSGGKDSTRQALFLRDKLDINPLLVCLSYPPEQVTERGVDNLSNLINLGFDTVISAPAPKTWRELKKGGFHRFTNSFRSTEMALFSSVPQIAIKYGINLIMWGENPGLQLGDMKTLGRTGYDGNNLRYMNTLSSGLEWMMEFGFLEKELLPYIYPHVSDFDKYNLQIVYLGWFLGDWSLVNNAAYSCGNGLEIRSDGVEKTGDLYGVTALDEDFTPVNQLIKYYKYGFGRVTDYVNEEIRLGRISRENAIKLVEKYDDAYDEKYIKEYCNYLRISVLEFWQKVHASLNRDLFKLEENGTISRKFKVGVGL</sequence>